<organism evidence="2 3">
    <name type="scientific">Sphingomonas lycopersici</name>
    <dbReference type="NCBI Taxonomy" id="2951807"/>
    <lineage>
        <taxon>Bacteria</taxon>
        <taxon>Pseudomonadati</taxon>
        <taxon>Pseudomonadota</taxon>
        <taxon>Alphaproteobacteria</taxon>
        <taxon>Sphingomonadales</taxon>
        <taxon>Sphingomonadaceae</taxon>
        <taxon>Sphingomonas</taxon>
    </lineage>
</organism>
<evidence type="ECO:0000256" key="1">
    <source>
        <dbReference type="SAM" id="SignalP"/>
    </source>
</evidence>
<dbReference type="Proteomes" id="UP001165565">
    <property type="component" value="Unassembled WGS sequence"/>
</dbReference>
<feature type="signal peptide" evidence="1">
    <location>
        <begin position="1"/>
        <end position="22"/>
    </location>
</feature>
<keyword evidence="3" id="KW-1185">Reference proteome</keyword>
<dbReference type="RefSeq" id="WP_265269845.1">
    <property type="nucleotide sequence ID" value="NZ_JANFAU010000004.1"/>
</dbReference>
<feature type="chain" id="PRO_5041410428" description="Lipoprotein" evidence="1">
    <location>
        <begin position="23"/>
        <end position="166"/>
    </location>
</feature>
<accession>A0AA41ZIM0</accession>
<evidence type="ECO:0008006" key="4">
    <source>
        <dbReference type="Google" id="ProtNLM"/>
    </source>
</evidence>
<name>A0AA41ZIM0_9SPHN</name>
<proteinExistence type="predicted"/>
<evidence type="ECO:0000313" key="2">
    <source>
        <dbReference type="EMBL" id="MCW6536383.1"/>
    </source>
</evidence>
<keyword evidence="1" id="KW-0732">Signal</keyword>
<protein>
    <recommendedName>
        <fullName evidence="4">Lipoprotein</fullName>
    </recommendedName>
</protein>
<dbReference type="EMBL" id="JANFAV010000012">
    <property type="protein sequence ID" value="MCW6536383.1"/>
    <property type="molecule type" value="Genomic_DNA"/>
</dbReference>
<comment type="caution">
    <text evidence="2">The sequence shown here is derived from an EMBL/GenBank/DDBJ whole genome shotgun (WGS) entry which is preliminary data.</text>
</comment>
<reference evidence="2" key="1">
    <citation type="submission" date="2022-06" db="EMBL/GenBank/DDBJ databases">
        <title>Sphingomonas sp. nov. isolated from rhizosphere soil of tomato.</title>
        <authorList>
            <person name="Dong H."/>
            <person name="Gao R."/>
        </authorList>
    </citation>
    <scope>NUCLEOTIDE SEQUENCE</scope>
    <source>
        <strain evidence="2">MMSM24</strain>
    </source>
</reference>
<gene>
    <name evidence="2" type="ORF">NEE01_16515</name>
</gene>
<dbReference type="AlphaFoldDB" id="A0AA41ZIM0"/>
<dbReference type="PROSITE" id="PS51257">
    <property type="entry name" value="PROKAR_LIPOPROTEIN"/>
    <property type="match status" value="1"/>
</dbReference>
<evidence type="ECO:0000313" key="3">
    <source>
        <dbReference type="Proteomes" id="UP001165565"/>
    </source>
</evidence>
<sequence>MSRAALALLVLLAGCGTSPAPAPEQSGAGAQLERAAIAAGMVGDPTHVDPVGVFASESDHVCILRAGGGYRIGASVDYGDGHHCIARGTAKGVGTLAVTLGAGCRFEARLDGAKLAFPPVLPQSCEQLCTGRASLSALTAERLSAAESEAASLPAPDGKPLCGGAG</sequence>